<keyword evidence="1" id="KW-1133">Transmembrane helix</keyword>
<evidence type="ECO:0000256" key="1">
    <source>
        <dbReference type="SAM" id="Phobius"/>
    </source>
</evidence>
<sequence>MKPYGMPGRPPGFHLFALAALAALFVMPCAVPGATPPLLPDLSVSVSNETLSGGEDLAVSAVWTRDASFYRPPESVDARIYSTASGSLVAGYTISEDERAASGDSTRHFRGVIASSELLAGRLLLVIIDPVSGADARVPINVTEPGPDYPGVQVQRYANTVFLAVAAVLLVVLGAGLGLMLRRS</sequence>
<organism evidence="2 3">
    <name type="scientific">Methanoculleus nereidis</name>
    <dbReference type="NCBI Taxonomy" id="2735141"/>
    <lineage>
        <taxon>Archaea</taxon>
        <taxon>Methanobacteriati</taxon>
        <taxon>Methanobacteriota</taxon>
        <taxon>Stenosarchaea group</taxon>
        <taxon>Methanomicrobia</taxon>
        <taxon>Methanomicrobiales</taxon>
        <taxon>Methanomicrobiaceae</taxon>
        <taxon>Methanoculleus</taxon>
    </lineage>
</organism>
<dbReference type="EMBL" id="JABFFQ010000008">
    <property type="protein sequence ID" value="MDV4343590.1"/>
    <property type="molecule type" value="Genomic_DNA"/>
</dbReference>
<dbReference type="RefSeq" id="WP_317296765.1">
    <property type="nucleotide sequence ID" value="NZ_JABFFQ010000008.1"/>
</dbReference>
<reference evidence="2 3" key="1">
    <citation type="submission" date="2020-05" db="EMBL/GenBank/DDBJ databases">
        <title>Isolation and characterization of methanoarchaea from a cold seep at offshore SW Taiwan.</title>
        <authorList>
            <person name="Chen Y.-W."/>
            <person name="Chen S.-C."/>
            <person name="Lai M.-C."/>
        </authorList>
    </citation>
    <scope>NUCLEOTIDE SEQUENCE [LARGE SCALE GENOMIC DNA]</scope>
    <source>
        <strain evidence="2 3">YWC-01</strain>
    </source>
</reference>
<evidence type="ECO:0000313" key="3">
    <source>
        <dbReference type="Proteomes" id="UP001273768"/>
    </source>
</evidence>
<keyword evidence="3" id="KW-1185">Reference proteome</keyword>
<keyword evidence="1" id="KW-0472">Membrane</keyword>
<protein>
    <submittedName>
        <fullName evidence="2">Uncharacterized protein</fullName>
    </submittedName>
</protein>
<evidence type="ECO:0000313" key="2">
    <source>
        <dbReference type="EMBL" id="MDV4343590.1"/>
    </source>
</evidence>
<accession>A0ABU3Z457</accession>
<name>A0ABU3Z457_9EURY</name>
<proteinExistence type="predicted"/>
<gene>
    <name evidence="2" type="ORF">HL657_10505</name>
</gene>
<comment type="caution">
    <text evidence="2">The sequence shown here is derived from an EMBL/GenBank/DDBJ whole genome shotgun (WGS) entry which is preliminary data.</text>
</comment>
<feature type="transmembrane region" description="Helical" evidence="1">
    <location>
        <begin position="161"/>
        <end position="181"/>
    </location>
</feature>
<dbReference type="Proteomes" id="UP001273768">
    <property type="component" value="Unassembled WGS sequence"/>
</dbReference>
<keyword evidence="1" id="KW-0812">Transmembrane</keyword>